<comment type="subcellular location">
    <subcellularLocation>
        <location evidence="1 8">Cell membrane</location>
        <topology evidence="1 8">Multi-pass membrane protein</topology>
    </subcellularLocation>
</comment>
<keyword evidence="6 8" id="KW-1133">Transmembrane helix</keyword>
<dbReference type="InterPro" id="IPR035906">
    <property type="entry name" value="MetI-like_sf"/>
</dbReference>
<evidence type="ECO:0000256" key="6">
    <source>
        <dbReference type="ARBA" id="ARBA00022989"/>
    </source>
</evidence>
<evidence type="ECO:0000313" key="10">
    <source>
        <dbReference type="EMBL" id="SEQ76121.1"/>
    </source>
</evidence>
<feature type="transmembrane region" description="Helical" evidence="8">
    <location>
        <begin position="165"/>
        <end position="184"/>
    </location>
</feature>
<dbReference type="AlphaFoldDB" id="A0A1H9IN02"/>
<feature type="domain" description="ABC transmembrane type-1" evidence="9">
    <location>
        <begin position="70"/>
        <end position="277"/>
    </location>
</feature>
<feature type="transmembrane region" description="Helical" evidence="8">
    <location>
        <begin position="74"/>
        <end position="95"/>
    </location>
</feature>
<dbReference type="EMBL" id="FOFG01000007">
    <property type="protein sequence ID" value="SEQ76121.1"/>
    <property type="molecule type" value="Genomic_DNA"/>
</dbReference>
<organism evidence="10 11">
    <name type="scientific">Faunimonas pinastri</name>
    <dbReference type="NCBI Taxonomy" id="1855383"/>
    <lineage>
        <taxon>Bacteria</taxon>
        <taxon>Pseudomonadati</taxon>
        <taxon>Pseudomonadota</taxon>
        <taxon>Alphaproteobacteria</taxon>
        <taxon>Hyphomicrobiales</taxon>
        <taxon>Afifellaceae</taxon>
        <taxon>Faunimonas</taxon>
    </lineage>
</organism>
<dbReference type="Proteomes" id="UP000199647">
    <property type="component" value="Unassembled WGS sequence"/>
</dbReference>
<dbReference type="Pfam" id="PF00528">
    <property type="entry name" value="BPD_transp_1"/>
    <property type="match status" value="1"/>
</dbReference>
<dbReference type="GO" id="GO:0055085">
    <property type="term" value="P:transmembrane transport"/>
    <property type="evidence" value="ECO:0007669"/>
    <property type="project" value="InterPro"/>
</dbReference>
<dbReference type="PANTHER" id="PTHR43848:SF2">
    <property type="entry name" value="PUTRESCINE TRANSPORT SYSTEM PERMEASE PROTEIN POTI"/>
    <property type="match status" value="1"/>
</dbReference>
<dbReference type="Gene3D" id="1.10.3720.10">
    <property type="entry name" value="MetI-like"/>
    <property type="match status" value="1"/>
</dbReference>
<feature type="transmembrane region" description="Helical" evidence="8">
    <location>
        <begin position="104"/>
        <end position="126"/>
    </location>
</feature>
<dbReference type="PANTHER" id="PTHR43848">
    <property type="entry name" value="PUTRESCINE TRANSPORT SYSTEM PERMEASE PROTEIN POTI"/>
    <property type="match status" value="1"/>
</dbReference>
<dbReference type="PROSITE" id="PS50928">
    <property type="entry name" value="ABC_TM1"/>
    <property type="match status" value="1"/>
</dbReference>
<dbReference type="InterPro" id="IPR000515">
    <property type="entry name" value="MetI-like"/>
</dbReference>
<keyword evidence="11" id="KW-1185">Reference proteome</keyword>
<keyword evidence="3 8" id="KW-0813">Transport</keyword>
<dbReference type="GO" id="GO:0005886">
    <property type="term" value="C:plasma membrane"/>
    <property type="evidence" value="ECO:0007669"/>
    <property type="project" value="UniProtKB-SubCell"/>
</dbReference>
<dbReference type="SUPFAM" id="SSF161098">
    <property type="entry name" value="MetI-like"/>
    <property type="match status" value="1"/>
</dbReference>
<dbReference type="InterPro" id="IPR051789">
    <property type="entry name" value="Bact_Polyamine_Transport"/>
</dbReference>
<evidence type="ECO:0000256" key="3">
    <source>
        <dbReference type="ARBA" id="ARBA00022448"/>
    </source>
</evidence>
<evidence type="ECO:0000256" key="2">
    <source>
        <dbReference type="ARBA" id="ARBA00007069"/>
    </source>
</evidence>
<keyword evidence="7 8" id="KW-0472">Membrane</keyword>
<dbReference type="RefSeq" id="WP_092496708.1">
    <property type="nucleotide sequence ID" value="NZ_FOFG01000007.1"/>
</dbReference>
<feature type="transmembrane region" description="Helical" evidence="8">
    <location>
        <begin position="205"/>
        <end position="227"/>
    </location>
</feature>
<gene>
    <name evidence="10" type="ORF">SAMN05216548_107159</name>
</gene>
<evidence type="ECO:0000256" key="5">
    <source>
        <dbReference type="ARBA" id="ARBA00022692"/>
    </source>
</evidence>
<evidence type="ECO:0000256" key="4">
    <source>
        <dbReference type="ARBA" id="ARBA00022475"/>
    </source>
</evidence>
<feature type="transmembrane region" description="Helical" evidence="8">
    <location>
        <begin position="7"/>
        <end position="35"/>
    </location>
</feature>
<sequence length="300" mass="32516">MGERRSLSFYVLSVVFALYVLFLYGPTITIVLLSFQGPRGGMTFPMNGFSLHWFSNLWQGIGVPYVVDALWNSFRLGITATILTVVISVLAGLAFRRRFIGQNLVFYATIASLILPSIVVSLGIALEFQVFDQAIKSVGDAYGIEAIQANYQTAMGLMTSGLGAHLTWTLPFGVLIMFAVFNRFNPAFEEAARDLGASSWQTFRYVVLPLIAPSLVGVALFGFTLSWDEIARSSQAVGADNTLPLMLQGLTTSVTTPVIYALGTVTTGISFAVILIALGTVLLVQRRRLRHGSDAGKGLV</sequence>
<dbReference type="CDD" id="cd06261">
    <property type="entry name" value="TM_PBP2"/>
    <property type="match status" value="1"/>
</dbReference>
<dbReference type="STRING" id="1855383.SAMN05216548_107159"/>
<protein>
    <submittedName>
        <fullName evidence="10">Putative spermidine/putrescine transport system permease protein</fullName>
    </submittedName>
</protein>
<name>A0A1H9IN02_9HYPH</name>
<evidence type="ECO:0000256" key="8">
    <source>
        <dbReference type="RuleBase" id="RU363032"/>
    </source>
</evidence>
<evidence type="ECO:0000259" key="9">
    <source>
        <dbReference type="PROSITE" id="PS50928"/>
    </source>
</evidence>
<comment type="similarity">
    <text evidence="2">Belongs to the binding-protein-dependent transport system permease family. CysTW subfamily.</text>
</comment>
<reference evidence="10 11" key="1">
    <citation type="submission" date="2016-10" db="EMBL/GenBank/DDBJ databases">
        <authorList>
            <person name="de Groot N.N."/>
        </authorList>
    </citation>
    <scope>NUCLEOTIDE SEQUENCE [LARGE SCALE GENOMIC DNA]</scope>
    <source>
        <strain evidence="10 11">A52C2</strain>
    </source>
</reference>
<keyword evidence="4" id="KW-1003">Cell membrane</keyword>
<evidence type="ECO:0000313" key="11">
    <source>
        <dbReference type="Proteomes" id="UP000199647"/>
    </source>
</evidence>
<proteinExistence type="inferred from homology"/>
<accession>A0A1H9IN02</accession>
<keyword evidence="5 8" id="KW-0812">Transmembrane</keyword>
<evidence type="ECO:0000256" key="1">
    <source>
        <dbReference type="ARBA" id="ARBA00004651"/>
    </source>
</evidence>
<feature type="transmembrane region" description="Helical" evidence="8">
    <location>
        <begin position="258"/>
        <end position="284"/>
    </location>
</feature>
<evidence type="ECO:0000256" key="7">
    <source>
        <dbReference type="ARBA" id="ARBA00023136"/>
    </source>
</evidence>
<dbReference type="OrthoDB" id="9809681at2"/>